<dbReference type="SUPFAM" id="SSF46689">
    <property type="entry name" value="Homeodomain-like"/>
    <property type="match status" value="1"/>
</dbReference>
<evidence type="ECO:0000313" key="4">
    <source>
        <dbReference type="EMBL" id="BAE83911.1"/>
    </source>
</evidence>
<dbReference type="InterPro" id="IPR001647">
    <property type="entry name" value="HTH_TetR"/>
</dbReference>
<dbReference type="KEGG" id="dsy:DSY2122"/>
<accession>Q24VN1</accession>
<feature type="domain" description="HTH tetR-type" evidence="3">
    <location>
        <begin position="18"/>
        <end position="78"/>
    </location>
</feature>
<dbReference type="Gene3D" id="1.10.357.10">
    <property type="entry name" value="Tetracycline Repressor, domain 2"/>
    <property type="match status" value="1"/>
</dbReference>
<dbReference type="GO" id="GO:0003700">
    <property type="term" value="F:DNA-binding transcription factor activity"/>
    <property type="evidence" value="ECO:0007669"/>
    <property type="project" value="TreeGrafter"/>
</dbReference>
<dbReference type="Proteomes" id="UP000001946">
    <property type="component" value="Chromosome"/>
</dbReference>
<dbReference type="AlphaFoldDB" id="Q24VN1"/>
<organism evidence="4 5">
    <name type="scientific">Desulfitobacterium hafniense (strain Y51)</name>
    <dbReference type="NCBI Taxonomy" id="138119"/>
    <lineage>
        <taxon>Bacteria</taxon>
        <taxon>Bacillati</taxon>
        <taxon>Bacillota</taxon>
        <taxon>Clostridia</taxon>
        <taxon>Eubacteriales</taxon>
        <taxon>Desulfitobacteriaceae</taxon>
        <taxon>Desulfitobacterium</taxon>
    </lineage>
</organism>
<protein>
    <recommendedName>
        <fullName evidence="3">HTH tetR-type domain-containing protein</fullName>
    </recommendedName>
</protein>
<dbReference type="GO" id="GO:0000976">
    <property type="term" value="F:transcription cis-regulatory region binding"/>
    <property type="evidence" value="ECO:0007669"/>
    <property type="project" value="TreeGrafter"/>
</dbReference>
<gene>
    <name evidence="4" type="ordered locus">DSY2122</name>
</gene>
<dbReference type="HOGENOM" id="CLU_1624462_0_0_9"/>
<dbReference type="PROSITE" id="PS50977">
    <property type="entry name" value="HTH_TETR_2"/>
    <property type="match status" value="1"/>
</dbReference>
<dbReference type="InterPro" id="IPR050109">
    <property type="entry name" value="HTH-type_TetR-like_transc_reg"/>
</dbReference>
<dbReference type="PRINTS" id="PR00455">
    <property type="entry name" value="HTHTETR"/>
</dbReference>
<name>Q24VN1_DESHY</name>
<keyword evidence="5" id="KW-1185">Reference proteome</keyword>
<feature type="DNA-binding region" description="H-T-H motif" evidence="2">
    <location>
        <begin position="41"/>
        <end position="60"/>
    </location>
</feature>
<dbReference type="STRING" id="138119.DSY2122"/>
<evidence type="ECO:0000259" key="3">
    <source>
        <dbReference type="PROSITE" id="PS50977"/>
    </source>
</evidence>
<keyword evidence="1 2" id="KW-0238">DNA-binding</keyword>
<dbReference type="PANTHER" id="PTHR30055">
    <property type="entry name" value="HTH-TYPE TRANSCRIPTIONAL REGULATOR RUTR"/>
    <property type="match status" value="1"/>
</dbReference>
<sequence length="163" mass="18384">MTKTVNEVMMMPEIHIPEDKKQRIIRAALEHFAKNGYKKTTMDEIVAAADISKGLIFHYFGTRKSCTSISMNLSTALSMTASSSPSSRKTCLSASANRSGSNWLWSTNTLMCWTFSSRSAGKPTNPCERNFPELKWRAFRRGRKPFSRGLTHPNCGKASIWRK</sequence>
<dbReference type="Pfam" id="PF00440">
    <property type="entry name" value="TetR_N"/>
    <property type="match status" value="1"/>
</dbReference>
<evidence type="ECO:0000256" key="2">
    <source>
        <dbReference type="PROSITE-ProRule" id="PRU00335"/>
    </source>
</evidence>
<dbReference type="InterPro" id="IPR009057">
    <property type="entry name" value="Homeodomain-like_sf"/>
</dbReference>
<proteinExistence type="predicted"/>
<dbReference type="eggNOG" id="COG1309">
    <property type="taxonomic scope" value="Bacteria"/>
</dbReference>
<evidence type="ECO:0000256" key="1">
    <source>
        <dbReference type="ARBA" id="ARBA00023125"/>
    </source>
</evidence>
<dbReference type="EMBL" id="AP008230">
    <property type="protein sequence ID" value="BAE83911.1"/>
    <property type="molecule type" value="Genomic_DNA"/>
</dbReference>
<dbReference type="PANTHER" id="PTHR30055:SF226">
    <property type="entry name" value="HTH-TYPE TRANSCRIPTIONAL REGULATOR PKSA"/>
    <property type="match status" value="1"/>
</dbReference>
<reference evidence="4 5" key="1">
    <citation type="journal article" date="2006" name="J. Bacteriol.">
        <title>Complete genome sequence of the dehalorespiring bacterium Desulfitobacterium hafniense Y51 and comparison with Dehalococcoides ethenogenes 195.</title>
        <authorList>
            <person name="Nonaka H."/>
            <person name="Keresztes G."/>
            <person name="Shinoda Y."/>
            <person name="Ikenaga Y."/>
            <person name="Abe M."/>
            <person name="Naito K."/>
            <person name="Inatomi K."/>
            <person name="Furukawa K."/>
            <person name="Inui M."/>
            <person name="Yukawa H."/>
        </authorList>
    </citation>
    <scope>NUCLEOTIDE SEQUENCE [LARGE SCALE GENOMIC DNA]</scope>
    <source>
        <strain evidence="4 5">Y51</strain>
    </source>
</reference>
<evidence type="ECO:0000313" key="5">
    <source>
        <dbReference type="Proteomes" id="UP000001946"/>
    </source>
</evidence>